<name>A0ABP9KXD5_9RHOB</name>
<sequence length="62" mass="6686">MTGIEAAGNWDPAALLLAGPTRVRDLLVNGRRVVAEGQVTTIDLPRVIEHQTRLVQALANRA</sequence>
<evidence type="ECO:0000313" key="1">
    <source>
        <dbReference type="EMBL" id="GAA5066013.1"/>
    </source>
</evidence>
<comment type="caution">
    <text evidence="1">The sequence shown here is derived from an EMBL/GenBank/DDBJ whole genome shotgun (WGS) entry which is preliminary data.</text>
</comment>
<reference evidence="2" key="1">
    <citation type="journal article" date="2019" name="Int. J. Syst. Evol. Microbiol.">
        <title>The Global Catalogue of Microorganisms (GCM) 10K type strain sequencing project: providing services to taxonomists for standard genome sequencing and annotation.</title>
        <authorList>
            <consortium name="The Broad Institute Genomics Platform"/>
            <consortium name="The Broad Institute Genome Sequencing Center for Infectious Disease"/>
            <person name="Wu L."/>
            <person name="Ma J."/>
        </authorList>
    </citation>
    <scope>NUCLEOTIDE SEQUENCE [LARGE SCALE GENOMIC DNA]</scope>
    <source>
        <strain evidence="2">JCM 18015</strain>
    </source>
</reference>
<evidence type="ECO:0008006" key="3">
    <source>
        <dbReference type="Google" id="ProtNLM"/>
    </source>
</evidence>
<dbReference type="SUPFAM" id="SSF51338">
    <property type="entry name" value="Composite domain of metallo-dependent hydrolases"/>
    <property type="match status" value="1"/>
</dbReference>
<dbReference type="EMBL" id="BAABHW010000001">
    <property type="protein sequence ID" value="GAA5066013.1"/>
    <property type="molecule type" value="Genomic_DNA"/>
</dbReference>
<proteinExistence type="predicted"/>
<dbReference type="Proteomes" id="UP001499910">
    <property type="component" value="Unassembled WGS sequence"/>
</dbReference>
<dbReference type="Gene3D" id="2.30.40.10">
    <property type="entry name" value="Urease, subunit C, domain 1"/>
    <property type="match status" value="1"/>
</dbReference>
<accession>A0ABP9KXD5</accession>
<dbReference type="InterPro" id="IPR011059">
    <property type="entry name" value="Metal-dep_hydrolase_composite"/>
</dbReference>
<gene>
    <name evidence="1" type="ORF">GCM10023209_04150</name>
</gene>
<organism evidence="1 2">
    <name type="scientific">[Roseibacterium] beibuensis</name>
    <dbReference type="NCBI Taxonomy" id="1193142"/>
    <lineage>
        <taxon>Bacteria</taxon>
        <taxon>Pseudomonadati</taxon>
        <taxon>Pseudomonadota</taxon>
        <taxon>Alphaproteobacteria</taxon>
        <taxon>Rhodobacterales</taxon>
        <taxon>Roseobacteraceae</taxon>
        <taxon>Roseicyclus</taxon>
    </lineage>
</organism>
<evidence type="ECO:0000313" key="2">
    <source>
        <dbReference type="Proteomes" id="UP001499910"/>
    </source>
</evidence>
<protein>
    <recommendedName>
        <fullName evidence="3">Hydroxydechloroatrazine ethylaminohydrolase</fullName>
    </recommendedName>
</protein>
<keyword evidence="2" id="KW-1185">Reference proteome</keyword>